<sequence length="122" mass="14631">MKCSERKRFKLKRKTNIWLYYKMINQIRFITLDAYCPARRATQKKKQIEHNFVPTSSTSTVLEDHWPFYNDTHQKMNERTSPPKQIKTALSDCMDVRLLEFSQLQLLISSDIKEEEEEGKEE</sequence>
<proteinExistence type="predicted"/>
<organism evidence="1 2">
    <name type="scientific">Wuchereria bancrofti</name>
    <dbReference type="NCBI Taxonomy" id="6293"/>
    <lineage>
        <taxon>Eukaryota</taxon>
        <taxon>Metazoa</taxon>
        <taxon>Ecdysozoa</taxon>
        <taxon>Nematoda</taxon>
        <taxon>Chromadorea</taxon>
        <taxon>Rhabditida</taxon>
        <taxon>Spirurina</taxon>
        <taxon>Spiruromorpha</taxon>
        <taxon>Filarioidea</taxon>
        <taxon>Onchocercidae</taxon>
        <taxon>Wuchereria</taxon>
    </lineage>
</organism>
<dbReference type="AlphaFoldDB" id="A0A3P7DQQ8"/>
<name>A0A3P7DQQ8_WUCBA</name>
<keyword evidence="2" id="KW-1185">Reference proteome</keyword>
<reference evidence="1 2" key="1">
    <citation type="submission" date="2018-11" db="EMBL/GenBank/DDBJ databases">
        <authorList>
            <consortium name="Pathogen Informatics"/>
        </authorList>
    </citation>
    <scope>NUCLEOTIDE SEQUENCE [LARGE SCALE GENOMIC DNA]</scope>
</reference>
<evidence type="ECO:0000313" key="2">
    <source>
        <dbReference type="Proteomes" id="UP000270924"/>
    </source>
</evidence>
<protein>
    <submittedName>
        <fullName evidence="1">Uncharacterized protein</fullName>
    </submittedName>
</protein>
<dbReference type="Proteomes" id="UP000270924">
    <property type="component" value="Unassembled WGS sequence"/>
</dbReference>
<gene>
    <name evidence="1" type="ORF">WBA_LOCUS2652</name>
</gene>
<dbReference type="InParanoid" id="A0A3P7DQQ8"/>
<accession>A0A3P7DQQ8</accession>
<evidence type="ECO:0000313" key="1">
    <source>
        <dbReference type="EMBL" id="VDM09266.1"/>
    </source>
</evidence>
<dbReference type="EMBL" id="UYWW01000765">
    <property type="protein sequence ID" value="VDM09266.1"/>
    <property type="molecule type" value="Genomic_DNA"/>
</dbReference>